<protein>
    <submittedName>
        <fullName evidence="1">Uncharacterized protein</fullName>
    </submittedName>
</protein>
<reference evidence="1 2" key="1">
    <citation type="journal article" date="2021" name="Appl. Environ. Microbiol.">
        <title>Genetic linkage and physical mapping for an oyster mushroom Pleurotus cornucopiae and QTL analysis for the trait cap color.</title>
        <authorList>
            <person name="Zhang Y."/>
            <person name="Gao W."/>
            <person name="Sonnenberg A."/>
            <person name="Chen Q."/>
            <person name="Zhang J."/>
            <person name="Huang C."/>
        </authorList>
    </citation>
    <scope>NUCLEOTIDE SEQUENCE [LARGE SCALE GENOMIC DNA]</scope>
    <source>
        <strain evidence="1">CCMSSC00406</strain>
    </source>
</reference>
<gene>
    <name evidence="1" type="ORF">CCMSSC00406_0008452</name>
</gene>
<keyword evidence="2" id="KW-1185">Reference proteome</keyword>
<accession>A0ACB7J855</accession>
<dbReference type="Proteomes" id="UP000824881">
    <property type="component" value="Unassembled WGS sequence"/>
</dbReference>
<name>A0ACB7J855_PLECO</name>
<dbReference type="EMBL" id="WQMT02000002">
    <property type="protein sequence ID" value="KAG9226752.1"/>
    <property type="molecule type" value="Genomic_DNA"/>
</dbReference>
<organism evidence="1 2">
    <name type="scientific">Pleurotus cornucopiae</name>
    <name type="common">Cornucopia mushroom</name>
    <dbReference type="NCBI Taxonomy" id="5321"/>
    <lineage>
        <taxon>Eukaryota</taxon>
        <taxon>Fungi</taxon>
        <taxon>Dikarya</taxon>
        <taxon>Basidiomycota</taxon>
        <taxon>Agaricomycotina</taxon>
        <taxon>Agaricomycetes</taxon>
        <taxon>Agaricomycetidae</taxon>
        <taxon>Agaricales</taxon>
        <taxon>Pleurotineae</taxon>
        <taxon>Pleurotaceae</taxon>
        <taxon>Pleurotus</taxon>
    </lineage>
</organism>
<evidence type="ECO:0000313" key="1">
    <source>
        <dbReference type="EMBL" id="KAG9226752.1"/>
    </source>
</evidence>
<evidence type="ECO:0000313" key="2">
    <source>
        <dbReference type="Proteomes" id="UP000824881"/>
    </source>
</evidence>
<sequence length="155" mass="16966">MTDWNSPEVIASTGASFSRLLHALFGLYIWECVMFLAVDWRHVRHIKREQPQLMIGLLNRYCLLVGLICSMVDPNIPSEANCRPLTLATNASEPPSLVGEHRAYATDSGGMGSSFLASFVNTVLIWLDLSPVMAVVTVMPSTVVISVRSSSPLDS</sequence>
<proteinExistence type="predicted"/>
<comment type="caution">
    <text evidence="1">The sequence shown here is derived from an EMBL/GenBank/DDBJ whole genome shotgun (WGS) entry which is preliminary data.</text>
</comment>